<dbReference type="InterPro" id="IPR000834">
    <property type="entry name" value="Peptidase_M14"/>
</dbReference>
<dbReference type="PANTHER" id="PTHR11532">
    <property type="entry name" value="PROTEASE M14 CARBOXYPEPTIDASE"/>
    <property type="match status" value="1"/>
</dbReference>
<dbReference type="PROSITE" id="PS00133">
    <property type="entry name" value="CARBOXYPEPT_ZN_2"/>
    <property type="match status" value="1"/>
</dbReference>
<evidence type="ECO:0000256" key="2">
    <source>
        <dbReference type="ARBA" id="ARBA00005988"/>
    </source>
</evidence>
<protein>
    <submittedName>
        <fullName evidence="13">Peptidase M14 carboxypeptidase A domain-containing protein</fullName>
    </submittedName>
</protein>
<dbReference type="GO" id="GO:0016485">
    <property type="term" value="P:protein processing"/>
    <property type="evidence" value="ECO:0007669"/>
    <property type="project" value="TreeGrafter"/>
</dbReference>
<dbReference type="Proteomes" id="UP000887566">
    <property type="component" value="Unplaced"/>
</dbReference>
<keyword evidence="12" id="KW-1185">Reference proteome</keyword>
<dbReference type="FunFam" id="3.40.630.10:FF:000020">
    <property type="entry name" value="Carboxypeptidase D"/>
    <property type="match status" value="1"/>
</dbReference>
<proteinExistence type="inferred from homology"/>
<dbReference type="Pfam" id="PF13620">
    <property type="entry name" value="CarboxypepD_reg"/>
    <property type="match status" value="1"/>
</dbReference>
<feature type="domain" description="Peptidase M14" evidence="11">
    <location>
        <begin position="68"/>
        <end position="366"/>
    </location>
</feature>
<evidence type="ECO:0000313" key="12">
    <source>
        <dbReference type="Proteomes" id="UP000887566"/>
    </source>
</evidence>
<keyword evidence="3" id="KW-0121">Carboxypeptidase</keyword>
<feature type="signal peptide" evidence="10">
    <location>
        <begin position="1"/>
        <end position="22"/>
    </location>
</feature>
<dbReference type="GO" id="GO:0005615">
    <property type="term" value="C:extracellular space"/>
    <property type="evidence" value="ECO:0007669"/>
    <property type="project" value="TreeGrafter"/>
</dbReference>
<evidence type="ECO:0000256" key="10">
    <source>
        <dbReference type="SAM" id="SignalP"/>
    </source>
</evidence>
<evidence type="ECO:0000256" key="1">
    <source>
        <dbReference type="ARBA" id="ARBA00001947"/>
    </source>
</evidence>
<evidence type="ECO:0000313" key="13">
    <source>
        <dbReference type="WBParaSite" id="PSAMB.scaffold743size42216.g8448.t1"/>
    </source>
</evidence>
<accession>A0A914X9Y2</accession>
<keyword evidence="8" id="KW-0325">Glycoprotein</keyword>
<evidence type="ECO:0000259" key="11">
    <source>
        <dbReference type="PROSITE" id="PS52035"/>
    </source>
</evidence>
<evidence type="ECO:0000256" key="9">
    <source>
        <dbReference type="PROSITE-ProRule" id="PRU01379"/>
    </source>
</evidence>
<comment type="cofactor">
    <cofactor evidence="1">
        <name>Zn(2+)</name>
        <dbReference type="ChEBI" id="CHEBI:29105"/>
    </cofactor>
</comment>
<keyword evidence="6" id="KW-0378">Hydrolase</keyword>
<reference evidence="13" key="1">
    <citation type="submission" date="2022-11" db="UniProtKB">
        <authorList>
            <consortium name="WormBaseParasite"/>
        </authorList>
    </citation>
    <scope>IDENTIFICATION</scope>
</reference>
<comment type="similarity">
    <text evidence="2 9">Belongs to the peptidase M14 family.</text>
</comment>
<dbReference type="SUPFAM" id="SSF49464">
    <property type="entry name" value="Carboxypeptidase regulatory domain-like"/>
    <property type="match status" value="1"/>
</dbReference>
<evidence type="ECO:0000256" key="3">
    <source>
        <dbReference type="ARBA" id="ARBA00022645"/>
    </source>
</evidence>
<dbReference type="GO" id="GO:0004181">
    <property type="term" value="F:metallocarboxypeptidase activity"/>
    <property type="evidence" value="ECO:0007669"/>
    <property type="project" value="InterPro"/>
</dbReference>
<dbReference type="InterPro" id="IPR050753">
    <property type="entry name" value="Peptidase_M14_domain"/>
</dbReference>
<dbReference type="PRINTS" id="PR00765">
    <property type="entry name" value="CRBOXYPTASEA"/>
</dbReference>
<dbReference type="GO" id="GO:0006518">
    <property type="term" value="P:peptide metabolic process"/>
    <property type="evidence" value="ECO:0007669"/>
    <property type="project" value="TreeGrafter"/>
</dbReference>
<evidence type="ECO:0000256" key="5">
    <source>
        <dbReference type="ARBA" id="ARBA00022723"/>
    </source>
</evidence>
<keyword evidence="4" id="KW-0645">Protease</keyword>
<dbReference type="SUPFAM" id="SSF53187">
    <property type="entry name" value="Zn-dependent exopeptidases"/>
    <property type="match status" value="1"/>
</dbReference>
<dbReference type="InterPro" id="IPR057246">
    <property type="entry name" value="CARBOXYPEPT_ZN_1"/>
</dbReference>
<evidence type="ECO:0000256" key="8">
    <source>
        <dbReference type="ARBA" id="ARBA00023180"/>
    </source>
</evidence>
<keyword evidence="5" id="KW-0479">Metal-binding</keyword>
<dbReference type="CDD" id="cd03858">
    <property type="entry name" value="M14_CP_N-E_like"/>
    <property type="match status" value="1"/>
</dbReference>
<dbReference type="CDD" id="cd11308">
    <property type="entry name" value="Peptidase_M14NE-CP-C_like"/>
    <property type="match status" value="1"/>
</dbReference>
<name>A0A914X9Y2_9BILA</name>
<dbReference type="PROSITE" id="PS52035">
    <property type="entry name" value="PEPTIDASE_M14"/>
    <property type="match status" value="1"/>
</dbReference>
<dbReference type="SMART" id="SM00631">
    <property type="entry name" value="Zn_pept"/>
    <property type="match status" value="1"/>
</dbReference>
<evidence type="ECO:0000256" key="6">
    <source>
        <dbReference type="ARBA" id="ARBA00022801"/>
    </source>
</evidence>
<dbReference type="Gene3D" id="3.40.630.10">
    <property type="entry name" value="Zn peptidases"/>
    <property type="match status" value="1"/>
</dbReference>
<organism evidence="12 13">
    <name type="scientific">Plectus sambesii</name>
    <dbReference type="NCBI Taxonomy" id="2011161"/>
    <lineage>
        <taxon>Eukaryota</taxon>
        <taxon>Metazoa</taxon>
        <taxon>Ecdysozoa</taxon>
        <taxon>Nematoda</taxon>
        <taxon>Chromadorea</taxon>
        <taxon>Plectida</taxon>
        <taxon>Plectina</taxon>
        <taxon>Plectoidea</taxon>
        <taxon>Plectidae</taxon>
        <taxon>Plectus</taxon>
    </lineage>
</organism>
<feature type="active site" description="Proton donor/acceptor" evidence="9">
    <location>
        <position position="336"/>
    </location>
</feature>
<feature type="chain" id="PRO_5036722214" evidence="10">
    <location>
        <begin position="23"/>
        <end position="493"/>
    </location>
</feature>
<keyword evidence="7" id="KW-0862">Zinc</keyword>
<dbReference type="WBParaSite" id="PSAMB.scaffold743size42216.g8448.t1">
    <property type="protein sequence ID" value="PSAMB.scaffold743size42216.g8448.t1"/>
    <property type="gene ID" value="PSAMB.scaffold743size42216.g8448"/>
</dbReference>
<dbReference type="InterPro" id="IPR008969">
    <property type="entry name" value="CarboxyPept-like_regulatory"/>
</dbReference>
<dbReference type="GO" id="GO:0008270">
    <property type="term" value="F:zinc ion binding"/>
    <property type="evidence" value="ECO:0007669"/>
    <property type="project" value="InterPro"/>
</dbReference>
<dbReference type="InterPro" id="IPR057247">
    <property type="entry name" value="CARBOXYPEPT_ZN_2"/>
</dbReference>
<dbReference type="PANTHER" id="PTHR11532:SF73">
    <property type="entry name" value="CARBOXYPEPTIDASE D"/>
    <property type="match status" value="1"/>
</dbReference>
<dbReference type="Gene3D" id="2.60.40.1120">
    <property type="entry name" value="Carboxypeptidase-like, regulatory domain"/>
    <property type="match status" value="1"/>
</dbReference>
<dbReference type="PROSITE" id="PS00132">
    <property type="entry name" value="CARBOXYPEPT_ZN_1"/>
    <property type="match status" value="1"/>
</dbReference>
<keyword evidence="10" id="KW-0732">Signal</keyword>
<evidence type="ECO:0000256" key="4">
    <source>
        <dbReference type="ARBA" id="ARBA00022670"/>
    </source>
</evidence>
<evidence type="ECO:0000256" key="7">
    <source>
        <dbReference type="ARBA" id="ARBA00022833"/>
    </source>
</evidence>
<sequence>MMPSSLILFIPLSTILLAFVRCEDQQSQLSQSTSLLVDQLDSEKLFRTYDQLRDTVGDFDDVAVELFEHHDHDELTQLLTNYSRQYPNITHLYSIGQSIQGRELWVLIISDNPREHELGEPEFKYVGNMHGNEVVGREALIYLIDILCKNYGKNEYISRMVNETRIHIMPSMNPDGYSAAREGDKSGVKGRNNVEDVDLNRNFPARFPSHRRKSSGKTVQLETAAVMRWLQQYPFVLSANLHGGTTLVNYPYDDSPDSARRREPTPDHALFVKLAYSYARAHSRMWKPGARCLRPELNYERDPQLGIINGAEWYPVAGGMQDWNYVHTNCFEVTVEMNCVKFPFARELGFLWNEHKYSMLAYIEEVHKGVKGVIVDKETQKGIANASISVGRGAKIISSAEGGDYWRLLNPGVYQITVGHPHYESQTATVNVTKDAVVELNFALNQTTSTDSFKSEFGALIDQSTTTDASPTTASSIAVIASTLVSRLIASHV</sequence>
<dbReference type="Pfam" id="PF00246">
    <property type="entry name" value="Peptidase_M14"/>
    <property type="match status" value="1"/>
</dbReference>
<dbReference type="AlphaFoldDB" id="A0A914X9Y2"/>